<comment type="caution">
    <text evidence="3">The sequence shown here is derived from an EMBL/GenBank/DDBJ whole genome shotgun (WGS) entry which is preliminary data.</text>
</comment>
<proteinExistence type="predicted"/>
<dbReference type="Proteomes" id="UP000886998">
    <property type="component" value="Unassembled WGS sequence"/>
</dbReference>
<accession>A0A8X6XGA5</accession>
<sequence length="177" mass="19051">MTVSSADPRKTSSIKRGVLGIFSIFILPLFSGLLGLSKRAAYELPDGAELIVGAVRTTFVCSNDGYYADMDNNCQIFHICQLATHAEGTTEMLHWSFLCGNQTVFNQFAFTCSRPEDSIPCANSGDFYYLNANLHAGPNSFFHSDTDVDQALSITPGRGDQSAFVSAAGGASRPFNG</sequence>
<protein>
    <submittedName>
        <fullName evidence="3">Chitin-binding type-2 domain-containing protein</fullName>
    </submittedName>
</protein>
<keyword evidence="1" id="KW-0472">Membrane</keyword>
<dbReference type="InterPro" id="IPR002557">
    <property type="entry name" value="Chitin-bd_dom"/>
</dbReference>
<dbReference type="AlphaFoldDB" id="A0A8X6XGA5"/>
<dbReference type="PANTHER" id="PTHR22933:SF43">
    <property type="entry name" value="LP10131P"/>
    <property type="match status" value="1"/>
</dbReference>
<dbReference type="PANTHER" id="PTHR22933">
    <property type="entry name" value="FI18007P1-RELATED"/>
    <property type="match status" value="1"/>
</dbReference>
<evidence type="ECO:0000313" key="3">
    <source>
        <dbReference type="EMBL" id="GFY53302.1"/>
    </source>
</evidence>
<dbReference type="PROSITE" id="PS50940">
    <property type="entry name" value="CHIT_BIND_II"/>
    <property type="match status" value="1"/>
</dbReference>
<keyword evidence="1" id="KW-1133">Transmembrane helix</keyword>
<dbReference type="GO" id="GO:0008061">
    <property type="term" value="F:chitin binding"/>
    <property type="evidence" value="ECO:0007669"/>
    <property type="project" value="InterPro"/>
</dbReference>
<dbReference type="GO" id="GO:0005576">
    <property type="term" value="C:extracellular region"/>
    <property type="evidence" value="ECO:0007669"/>
    <property type="project" value="InterPro"/>
</dbReference>
<reference evidence="3" key="1">
    <citation type="submission" date="2020-08" db="EMBL/GenBank/DDBJ databases">
        <title>Multicomponent nature underlies the extraordinary mechanical properties of spider dragline silk.</title>
        <authorList>
            <person name="Kono N."/>
            <person name="Nakamura H."/>
            <person name="Mori M."/>
            <person name="Yoshida Y."/>
            <person name="Ohtoshi R."/>
            <person name="Malay A.D."/>
            <person name="Moran D.A.P."/>
            <person name="Tomita M."/>
            <person name="Numata K."/>
            <person name="Arakawa K."/>
        </authorList>
    </citation>
    <scope>NUCLEOTIDE SEQUENCE</scope>
</reference>
<name>A0A8X6XGA5_9ARAC</name>
<keyword evidence="1" id="KW-0812">Transmembrane</keyword>
<dbReference type="SMART" id="SM00494">
    <property type="entry name" value="ChtBD2"/>
    <property type="match status" value="1"/>
</dbReference>
<dbReference type="OrthoDB" id="6407151at2759"/>
<keyword evidence="4" id="KW-1185">Reference proteome</keyword>
<evidence type="ECO:0000259" key="2">
    <source>
        <dbReference type="PROSITE" id="PS50940"/>
    </source>
</evidence>
<dbReference type="Gene3D" id="2.170.140.10">
    <property type="entry name" value="Chitin binding domain"/>
    <property type="match status" value="1"/>
</dbReference>
<feature type="domain" description="Chitin-binding type-2" evidence="2">
    <location>
        <begin position="58"/>
        <end position="123"/>
    </location>
</feature>
<dbReference type="InterPro" id="IPR036508">
    <property type="entry name" value="Chitin-bd_dom_sf"/>
</dbReference>
<gene>
    <name evidence="3" type="primary">NCL1_13583</name>
    <name evidence="3" type="ORF">TNIN_63751</name>
</gene>
<dbReference type="EMBL" id="BMAV01009203">
    <property type="protein sequence ID" value="GFY53302.1"/>
    <property type="molecule type" value="Genomic_DNA"/>
</dbReference>
<feature type="transmembrane region" description="Helical" evidence="1">
    <location>
        <begin position="17"/>
        <end position="36"/>
    </location>
</feature>
<dbReference type="InterPro" id="IPR052976">
    <property type="entry name" value="Scoloptoxin-like"/>
</dbReference>
<dbReference type="Pfam" id="PF01607">
    <property type="entry name" value="CBM_14"/>
    <property type="match status" value="1"/>
</dbReference>
<evidence type="ECO:0000256" key="1">
    <source>
        <dbReference type="SAM" id="Phobius"/>
    </source>
</evidence>
<dbReference type="SUPFAM" id="SSF57625">
    <property type="entry name" value="Invertebrate chitin-binding proteins"/>
    <property type="match status" value="1"/>
</dbReference>
<organism evidence="3 4">
    <name type="scientific">Trichonephila inaurata madagascariensis</name>
    <dbReference type="NCBI Taxonomy" id="2747483"/>
    <lineage>
        <taxon>Eukaryota</taxon>
        <taxon>Metazoa</taxon>
        <taxon>Ecdysozoa</taxon>
        <taxon>Arthropoda</taxon>
        <taxon>Chelicerata</taxon>
        <taxon>Arachnida</taxon>
        <taxon>Araneae</taxon>
        <taxon>Araneomorphae</taxon>
        <taxon>Entelegynae</taxon>
        <taxon>Araneoidea</taxon>
        <taxon>Nephilidae</taxon>
        <taxon>Trichonephila</taxon>
        <taxon>Trichonephila inaurata</taxon>
    </lineage>
</organism>
<evidence type="ECO:0000313" key="4">
    <source>
        <dbReference type="Proteomes" id="UP000886998"/>
    </source>
</evidence>